<protein>
    <submittedName>
        <fullName evidence="2">Uncharacterized protein</fullName>
    </submittedName>
</protein>
<name>A0ABW7CC57_9CYAN</name>
<keyword evidence="3" id="KW-1185">Reference proteome</keyword>
<proteinExistence type="predicted"/>
<dbReference type="RefSeq" id="WP_393014172.1">
    <property type="nucleotide sequence ID" value="NZ_JAZAQF010000078.1"/>
</dbReference>
<feature type="compositionally biased region" description="Polar residues" evidence="1">
    <location>
        <begin position="160"/>
        <end position="173"/>
    </location>
</feature>
<dbReference type="Proteomes" id="UP001604335">
    <property type="component" value="Unassembled WGS sequence"/>
</dbReference>
<gene>
    <name evidence="2" type="ORF">VPK24_13690</name>
</gene>
<feature type="region of interest" description="Disordered" evidence="1">
    <location>
        <begin position="147"/>
        <end position="174"/>
    </location>
</feature>
<reference evidence="3" key="1">
    <citation type="journal article" date="2024" name="Algal Res.">
        <title>Biochemical, toxicological and genomic investigation of a high-biomass producing Limnothrix strain isolated from Italian shallow drinking water reservoir.</title>
        <authorList>
            <person name="Simonazzi M."/>
            <person name="Shishido T.K."/>
            <person name="Delbaje E."/>
            <person name="Wahlsten M."/>
            <person name="Fewer D.P."/>
            <person name="Sivonen K."/>
            <person name="Pezzolesi L."/>
            <person name="Pistocchi R."/>
        </authorList>
    </citation>
    <scope>NUCLEOTIDE SEQUENCE [LARGE SCALE GENOMIC DNA]</scope>
    <source>
        <strain evidence="3">LRLZ20PSL1</strain>
    </source>
</reference>
<feature type="compositionally biased region" description="Low complexity" evidence="1">
    <location>
        <begin position="201"/>
        <end position="219"/>
    </location>
</feature>
<comment type="caution">
    <text evidence="2">The sequence shown here is derived from an EMBL/GenBank/DDBJ whole genome shotgun (WGS) entry which is preliminary data.</text>
</comment>
<evidence type="ECO:0000313" key="2">
    <source>
        <dbReference type="EMBL" id="MFG3818695.1"/>
    </source>
</evidence>
<accession>A0ABW7CC57</accession>
<feature type="region of interest" description="Disordered" evidence="1">
    <location>
        <begin position="199"/>
        <end position="219"/>
    </location>
</feature>
<evidence type="ECO:0000256" key="1">
    <source>
        <dbReference type="SAM" id="MobiDB-lite"/>
    </source>
</evidence>
<organism evidence="2 3">
    <name type="scientific">Limnothrix redekei LRLZ20PSL1</name>
    <dbReference type="NCBI Taxonomy" id="3112953"/>
    <lineage>
        <taxon>Bacteria</taxon>
        <taxon>Bacillati</taxon>
        <taxon>Cyanobacteriota</taxon>
        <taxon>Cyanophyceae</taxon>
        <taxon>Pseudanabaenales</taxon>
        <taxon>Pseudanabaenaceae</taxon>
        <taxon>Limnothrix</taxon>
    </lineage>
</organism>
<dbReference type="EMBL" id="JAZAQF010000078">
    <property type="protein sequence ID" value="MFG3818695.1"/>
    <property type="molecule type" value="Genomic_DNA"/>
</dbReference>
<evidence type="ECO:0000313" key="3">
    <source>
        <dbReference type="Proteomes" id="UP001604335"/>
    </source>
</evidence>
<sequence>MQYSTLARSGRHITILISAIILPLPWLSACAPSRLSPEVTIALAPLAVACSGQPVAEAADYDPKNPTPPIVAMVADGSNFVADALYLDAKAKQATVIKETQLVLCVAPEKPEVIETCRYSSGSSVERFSQKVGLKLVSAKTGKVLTEAQPTAEAKPCPESLTTREGSTPNTDPLTAEIPLMDLVQSWGLTAIASATPTVQTSSTANASPAAPGASNASTPKEQCKALEALTKSDFGYGLKAQIEVQSRANQIKDPNDDIQLRVANNMGKQSMAAHLPAVAKAIAQAEALSLSDSSLQATRDRFLAGLQGMEKDLKAFDGLVKESAVAIENQPIDRQKIQAMNPKMKQIADALTQKSKELSEITINVSVLCSTIK</sequence>